<comment type="function">
    <text evidence="17">Catalyzes the dephosphorylation of undecaprenyl diphosphate (UPP). Confers resistance to bacitracin.</text>
</comment>
<feature type="transmembrane region" description="Helical" evidence="17">
    <location>
        <begin position="74"/>
        <end position="92"/>
    </location>
</feature>
<dbReference type="PANTHER" id="PTHR30622">
    <property type="entry name" value="UNDECAPRENYL-DIPHOSPHATASE"/>
    <property type="match status" value="1"/>
</dbReference>
<keyword evidence="11 17" id="KW-0472">Membrane</keyword>
<feature type="transmembrane region" description="Helical" evidence="17">
    <location>
        <begin position="173"/>
        <end position="193"/>
    </location>
</feature>
<keyword evidence="9 17" id="KW-0573">Peptidoglycan synthesis</keyword>
<reference evidence="18" key="1">
    <citation type="submission" date="2021-12" db="EMBL/GenBank/DDBJ databases">
        <title>Alicyclobacillaceae gen. nov., sp. nov., isolated from chalcocite enrichment system.</title>
        <authorList>
            <person name="Jiang Z."/>
        </authorList>
    </citation>
    <scope>NUCLEOTIDE SEQUENCE</scope>
    <source>
        <strain evidence="18">MYW30-H2</strain>
    </source>
</reference>
<evidence type="ECO:0000256" key="2">
    <source>
        <dbReference type="ARBA" id="ARBA00010621"/>
    </source>
</evidence>
<evidence type="ECO:0000313" key="18">
    <source>
        <dbReference type="EMBL" id="UOF89701.1"/>
    </source>
</evidence>
<name>A0ABY4CJS1_9BACL</name>
<feature type="transmembrane region" description="Helical" evidence="17">
    <location>
        <begin position="205"/>
        <end position="228"/>
    </location>
</feature>
<keyword evidence="6 17" id="KW-0812">Transmembrane</keyword>
<gene>
    <name evidence="17" type="primary">uppP</name>
    <name evidence="18" type="ORF">LSG31_17725</name>
</gene>
<evidence type="ECO:0000256" key="16">
    <source>
        <dbReference type="ARBA" id="ARBA00047594"/>
    </source>
</evidence>
<evidence type="ECO:0000256" key="11">
    <source>
        <dbReference type="ARBA" id="ARBA00023136"/>
    </source>
</evidence>
<accession>A0ABY4CJS1</accession>
<organism evidence="18 19">
    <name type="scientific">Fodinisporobacter ferrooxydans</name>
    <dbReference type="NCBI Taxonomy" id="2901836"/>
    <lineage>
        <taxon>Bacteria</taxon>
        <taxon>Bacillati</taxon>
        <taxon>Bacillota</taxon>
        <taxon>Bacilli</taxon>
        <taxon>Bacillales</taxon>
        <taxon>Alicyclobacillaceae</taxon>
        <taxon>Fodinisporobacter</taxon>
    </lineage>
</organism>
<evidence type="ECO:0000256" key="17">
    <source>
        <dbReference type="HAMAP-Rule" id="MF_01006"/>
    </source>
</evidence>
<keyword evidence="19" id="KW-1185">Reference proteome</keyword>
<dbReference type="EMBL" id="CP089291">
    <property type="protein sequence ID" value="UOF89701.1"/>
    <property type="molecule type" value="Genomic_DNA"/>
</dbReference>
<feature type="transmembrane region" description="Helical" evidence="17">
    <location>
        <begin position="45"/>
        <end position="62"/>
    </location>
</feature>
<evidence type="ECO:0000256" key="4">
    <source>
        <dbReference type="ARBA" id="ARBA00021581"/>
    </source>
</evidence>
<comment type="similarity">
    <text evidence="2 17">Belongs to the UppP family.</text>
</comment>
<evidence type="ECO:0000256" key="13">
    <source>
        <dbReference type="ARBA" id="ARBA00023316"/>
    </source>
</evidence>
<feature type="transmembrane region" description="Helical" evidence="17">
    <location>
        <begin position="240"/>
        <end position="261"/>
    </location>
</feature>
<keyword evidence="7 17" id="KW-0378">Hydrolase</keyword>
<keyword evidence="5 17" id="KW-1003">Cell membrane</keyword>
<dbReference type="HAMAP" id="MF_01006">
    <property type="entry name" value="Undec_diphosphatase"/>
    <property type="match status" value="1"/>
</dbReference>
<comment type="catalytic activity">
    <reaction evidence="16 17">
        <text>di-trans,octa-cis-undecaprenyl diphosphate + H2O = di-trans,octa-cis-undecaprenyl phosphate + phosphate + H(+)</text>
        <dbReference type="Rhea" id="RHEA:28094"/>
        <dbReference type="ChEBI" id="CHEBI:15377"/>
        <dbReference type="ChEBI" id="CHEBI:15378"/>
        <dbReference type="ChEBI" id="CHEBI:43474"/>
        <dbReference type="ChEBI" id="CHEBI:58405"/>
        <dbReference type="ChEBI" id="CHEBI:60392"/>
        <dbReference type="EC" id="3.6.1.27"/>
    </reaction>
</comment>
<keyword evidence="10 17" id="KW-1133">Transmembrane helix</keyword>
<evidence type="ECO:0000256" key="7">
    <source>
        <dbReference type="ARBA" id="ARBA00022801"/>
    </source>
</evidence>
<dbReference type="RefSeq" id="WP_347436391.1">
    <property type="nucleotide sequence ID" value="NZ_CP089291.1"/>
</dbReference>
<dbReference type="EC" id="3.6.1.27" evidence="3 17"/>
<dbReference type="Pfam" id="PF02673">
    <property type="entry name" value="BacA"/>
    <property type="match status" value="1"/>
</dbReference>
<evidence type="ECO:0000256" key="9">
    <source>
        <dbReference type="ARBA" id="ARBA00022984"/>
    </source>
</evidence>
<evidence type="ECO:0000256" key="5">
    <source>
        <dbReference type="ARBA" id="ARBA00022475"/>
    </source>
</evidence>
<feature type="transmembrane region" description="Helical" evidence="17">
    <location>
        <begin position="104"/>
        <end position="121"/>
    </location>
</feature>
<evidence type="ECO:0000256" key="12">
    <source>
        <dbReference type="ARBA" id="ARBA00023251"/>
    </source>
</evidence>
<dbReference type="InterPro" id="IPR003824">
    <property type="entry name" value="UppP"/>
</dbReference>
<evidence type="ECO:0000256" key="6">
    <source>
        <dbReference type="ARBA" id="ARBA00022692"/>
    </source>
</evidence>
<sequence>MNLWQSIILGVVQGITEFLPVSSSGHLVFVQKVLGVKDGALTMDVLLHLGTLVALVIVYWHSLWDIVRHPLSRFARLVYVAVIPTAIIGVLFQDVFDRLFENGGTLGVEFMATGVILWFADGKKSRGKTIRQITYGDACIVGILQGAAILPAISRSGLTITGALFRGFDRELAAHFSFLVSVPVILGATILEVKDLLESTGTPSVGLLPAIAGMVAAALAGYASIRYMVHAIQTKRLRVFSYYVWLVGGFVLFDQFVTHYWF</sequence>
<evidence type="ECO:0000256" key="3">
    <source>
        <dbReference type="ARBA" id="ARBA00012374"/>
    </source>
</evidence>
<keyword evidence="8 17" id="KW-0133">Cell shape</keyword>
<dbReference type="Proteomes" id="UP000830167">
    <property type="component" value="Chromosome"/>
</dbReference>
<comment type="miscellaneous">
    <text evidence="17">Bacitracin is thought to be involved in the inhibition of peptidoglycan synthesis by sequestering undecaprenyl diphosphate, thereby reducing the pool of lipid carrier available.</text>
</comment>
<evidence type="ECO:0000313" key="19">
    <source>
        <dbReference type="Proteomes" id="UP000830167"/>
    </source>
</evidence>
<comment type="subcellular location">
    <subcellularLocation>
        <location evidence="1 17">Cell membrane</location>
        <topology evidence="1 17">Multi-pass membrane protein</topology>
    </subcellularLocation>
</comment>
<evidence type="ECO:0000256" key="10">
    <source>
        <dbReference type="ARBA" id="ARBA00022989"/>
    </source>
</evidence>
<proteinExistence type="inferred from homology"/>
<evidence type="ECO:0000256" key="14">
    <source>
        <dbReference type="ARBA" id="ARBA00032707"/>
    </source>
</evidence>
<keyword evidence="12 17" id="KW-0046">Antibiotic resistance</keyword>
<dbReference type="PANTHER" id="PTHR30622:SF4">
    <property type="entry name" value="UNDECAPRENYL-DIPHOSPHATASE"/>
    <property type="match status" value="1"/>
</dbReference>
<protein>
    <recommendedName>
        <fullName evidence="4 17">Undecaprenyl-diphosphatase</fullName>
        <ecNumber evidence="3 17">3.6.1.27</ecNumber>
    </recommendedName>
    <alternativeName>
        <fullName evidence="15 17">Bacitracin resistance protein</fullName>
    </alternativeName>
    <alternativeName>
        <fullName evidence="14 17">Undecaprenyl pyrophosphate phosphatase</fullName>
    </alternativeName>
</protein>
<evidence type="ECO:0000256" key="8">
    <source>
        <dbReference type="ARBA" id="ARBA00022960"/>
    </source>
</evidence>
<evidence type="ECO:0000256" key="1">
    <source>
        <dbReference type="ARBA" id="ARBA00004651"/>
    </source>
</evidence>
<keyword evidence="13 17" id="KW-0961">Cell wall biogenesis/degradation</keyword>
<evidence type="ECO:0000256" key="15">
    <source>
        <dbReference type="ARBA" id="ARBA00032932"/>
    </source>
</evidence>